<dbReference type="RefSeq" id="WP_177157654.1">
    <property type="nucleotide sequence ID" value="NZ_JABCJE010000003.1"/>
</dbReference>
<reference evidence="6 7" key="1">
    <citation type="submission" date="2020-04" db="EMBL/GenBank/DDBJ databases">
        <title>Donghicola sp., a member of the Rhodobacteraceae family isolated from mangrove forest in Thailand.</title>
        <authorList>
            <person name="Charoenyingcharoen P."/>
            <person name="Yukphan P."/>
        </authorList>
    </citation>
    <scope>NUCLEOTIDE SEQUENCE [LARGE SCALE GENOMIC DNA]</scope>
    <source>
        <strain evidence="6 7">B5-SW-15</strain>
    </source>
</reference>
<dbReference type="Gene3D" id="3.40.50.300">
    <property type="entry name" value="P-loop containing nucleotide triphosphate hydrolases"/>
    <property type="match status" value="1"/>
</dbReference>
<dbReference type="SUPFAM" id="SSF52540">
    <property type="entry name" value="P-loop containing nucleoside triphosphate hydrolases"/>
    <property type="match status" value="1"/>
</dbReference>
<protein>
    <submittedName>
        <fullName evidence="6">ABC transporter ATP-binding protein</fullName>
    </submittedName>
</protein>
<dbReference type="InterPro" id="IPR003593">
    <property type="entry name" value="AAA+_ATPase"/>
</dbReference>
<dbReference type="GO" id="GO:0016887">
    <property type="term" value="F:ATP hydrolysis activity"/>
    <property type="evidence" value="ECO:0007669"/>
    <property type="project" value="InterPro"/>
</dbReference>
<comment type="caution">
    <text evidence="6">The sequence shown here is derived from an EMBL/GenBank/DDBJ whole genome shotgun (WGS) entry which is preliminary data.</text>
</comment>
<proteinExistence type="inferred from homology"/>
<keyword evidence="3" id="KW-0547">Nucleotide-binding</keyword>
<comment type="similarity">
    <text evidence="1">Belongs to the ABC transporter superfamily.</text>
</comment>
<evidence type="ECO:0000256" key="3">
    <source>
        <dbReference type="ARBA" id="ARBA00022741"/>
    </source>
</evidence>
<evidence type="ECO:0000313" key="7">
    <source>
        <dbReference type="Proteomes" id="UP000592216"/>
    </source>
</evidence>
<dbReference type="InterPro" id="IPR017871">
    <property type="entry name" value="ABC_transporter-like_CS"/>
</dbReference>
<dbReference type="SMART" id="SM00382">
    <property type="entry name" value="AAA"/>
    <property type="match status" value="1"/>
</dbReference>
<dbReference type="PROSITE" id="PS00211">
    <property type="entry name" value="ABC_TRANSPORTER_1"/>
    <property type="match status" value="1"/>
</dbReference>
<dbReference type="CDD" id="cd03230">
    <property type="entry name" value="ABC_DR_subfamily_A"/>
    <property type="match status" value="1"/>
</dbReference>
<sequence>MPDPQTPPAVITRDLSVRYGDHTALHPLTLSVAQGEVFGFLGHNGAGKTTTIRLLTTLLKPTGGAASVAGHDIRSAPLKVRSAIGYLPENVRLYDRFTTQENLMFFARLSGLKAKAAKEHVAETLHFLGIDHLADRRVGTFSKGMRQRVGLAQAILHAPSVLFLDEPTSGLDPMGVRHLREVIDRLRDNGMTIFMNTHLLSEVARSCTSIGVLAQGRLVFHDSISALDGYDERALEELYVGVARQGEAA</sequence>
<evidence type="ECO:0000313" key="6">
    <source>
        <dbReference type="EMBL" id="NVO23784.1"/>
    </source>
</evidence>
<keyword evidence="2" id="KW-0813">Transport</keyword>
<gene>
    <name evidence="6" type="ORF">HJ536_10505</name>
</gene>
<dbReference type="GO" id="GO:0005524">
    <property type="term" value="F:ATP binding"/>
    <property type="evidence" value="ECO:0007669"/>
    <property type="project" value="UniProtKB-KW"/>
</dbReference>
<dbReference type="PANTHER" id="PTHR43335">
    <property type="entry name" value="ABC TRANSPORTER, ATP-BINDING PROTEIN"/>
    <property type="match status" value="1"/>
</dbReference>
<dbReference type="Proteomes" id="UP000592216">
    <property type="component" value="Unassembled WGS sequence"/>
</dbReference>
<keyword evidence="4 6" id="KW-0067">ATP-binding</keyword>
<organism evidence="6 7">
    <name type="scientific">Donghicola mangrovi</name>
    <dbReference type="NCBI Taxonomy" id="2729614"/>
    <lineage>
        <taxon>Bacteria</taxon>
        <taxon>Pseudomonadati</taxon>
        <taxon>Pseudomonadota</taxon>
        <taxon>Alphaproteobacteria</taxon>
        <taxon>Rhodobacterales</taxon>
        <taxon>Roseobacteraceae</taxon>
        <taxon>Donghicola</taxon>
    </lineage>
</organism>
<evidence type="ECO:0000256" key="2">
    <source>
        <dbReference type="ARBA" id="ARBA00022448"/>
    </source>
</evidence>
<dbReference type="InterPro" id="IPR003439">
    <property type="entry name" value="ABC_transporter-like_ATP-bd"/>
</dbReference>
<dbReference type="InterPro" id="IPR027417">
    <property type="entry name" value="P-loop_NTPase"/>
</dbReference>
<name>A0A850Q4A1_9RHOB</name>
<dbReference type="PANTHER" id="PTHR43335:SF4">
    <property type="entry name" value="ABC TRANSPORTER, ATP-BINDING PROTEIN"/>
    <property type="match status" value="1"/>
</dbReference>
<dbReference type="AlphaFoldDB" id="A0A850Q4A1"/>
<evidence type="ECO:0000259" key="5">
    <source>
        <dbReference type="PROSITE" id="PS50893"/>
    </source>
</evidence>
<dbReference type="Pfam" id="PF00005">
    <property type="entry name" value="ABC_tran"/>
    <property type="match status" value="1"/>
</dbReference>
<accession>A0A850Q4A1</accession>
<evidence type="ECO:0000256" key="1">
    <source>
        <dbReference type="ARBA" id="ARBA00005417"/>
    </source>
</evidence>
<dbReference type="PROSITE" id="PS50893">
    <property type="entry name" value="ABC_TRANSPORTER_2"/>
    <property type="match status" value="1"/>
</dbReference>
<evidence type="ECO:0000256" key="4">
    <source>
        <dbReference type="ARBA" id="ARBA00022840"/>
    </source>
</evidence>
<dbReference type="EMBL" id="JABCJE010000003">
    <property type="protein sequence ID" value="NVO23784.1"/>
    <property type="molecule type" value="Genomic_DNA"/>
</dbReference>
<feature type="domain" description="ABC transporter" evidence="5">
    <location>
        <begin position="10"/>
        <end position="240"/>
    </location>
</feature>